<dbReference type="Pfam" id="PF01709">
    <property type="entry name" value="Transcrip_reg"/>
    <property type="match status" value="1"/>
</dbReference>
<name>G0MYP0_CAEBE</name>
<dbReference type="GO" id="GO:0005739">
    <property type="term" value="C:mitochondrion"/>
    <property type="evidence" value="ECO:0007669"/>
    <property type="project" value="UniProtKB-SubCell"/>
</dbReference>
<dbReference type="Gene3D" id="1.10.10.200">
    <property type="match status" value="1"/>
</dbReference>
<dbReference type="FunCoup" id="G0MYP0">
    <property type="interactions" value="728"/>
</dbReference>
<evidence type="ECO:0008006" key="7">
    <source>
        <dbReference type="Google" id="ProtNLM"/>
    </source>
</evidence>
<evidence type="ECO:0000259" key="4">
    <source>
        <dbReference type="Pfam" id="PF20772"/>
    </source>
</evidence>
<evidence type="ECO:0000259" key="3">
    <source>
        <dbReference type="Pfam" id="PF01709"/>
    </source>
</evidence>
<dbReference type="InterPro" id="IPR017856">
    <property type="entry name" value="Integrase-like_N"/>
</dbReference>
<dbReference type="OMA" id="NFDIPDE"/>
<evidence type="ECO:0000313" key="5">
    <source>
        <dbReference type="EMBL" id="EGT47904.1"/>
    </source>
</evidence>
<dbReference type="InParanoid" id="G0MYP0"/>
<accession>G0MYP0</accession>
<reference evidence="6" key="1">
    <citation type="submission" date="2011-07" db="EMBL/GenBank/DDBJ databases">
        <authorList>
            <consortium name="Caenorhabditis brenneri Sequencing and Analysis Consortium"/>
            <person name="Wilson R.K."/>
        </authorList>
    </citation>
    <scope>NUCLEOTIDE SEQUENCE [LARGE SCALE GENOMIC DNA]</scope>
    <source>
        <strain evidence="6">PB2801</strain>
    </source>
</reference>
<dbReference type="InterPro" id="IPR029072">
    <property type="entry name" value="YebC-like"/>
</dbReference>
<comment type="subcellular location">
    <subcellularLocation>
        <location evidence="1">Mitochondrion</location>
    </subcellularLocation>
</comment>
<evidence type="ECO:0000313" key="6">
    <source>
        <dbReference type="Proteomes" id="UP000008068"/>
    </source>
</evidence>
<dbReference type="PANTHER" id="PTHR12532">
    <property type="entry name" value="TRANSLATIONAL ACTIVATOR OF CYTOCHROME C OXIDASE 1"/>
    <property type="match status" value="1"/>
</dbReference>
<dbReference type="AlphaFoldDB" id="G0MYP0"/>
<dbReference type="eggNOG" id="KOG2972">
    <property type="taxonomic scope" value="Eukaryota"/>
</dbReference>
<dbReference type="Pfam" id="PF20772">
    <property type="entry name" value="TACO1_YebC_N"/>
    <property type="match status" value="1"/>
</dbReference>
<dbReference type="EMBL" id="GL379821">
    <property type="protein sequence ID" value="EGT47904.1"/>
    <property type="molecule type" value="Genomic_DNA"/>
</dbReference>
<dbReference type="SUPFAM" id="SSF75625">
    <property type="entry name" value="YebC-like"/>
    <property type="match status" value="1"/>
</dbReference>
<sequence length="286" mass="32779">MFSPLRQLTGSFAPLRQQLQHLQHLQQFQPNRFVHLTAFNFKGHSKWQNIKATKGKNDMIKSKATNFLLRKVKGAVSRGGFDLKLNRELADLEQEFRAQGLPLDTFKNFLQKMKDKPEVEYTFDIIGPSGTFFIVTAETSNKKALENDLRKYFNKIGGFRLAADGGVRSWFEEKGVAHVDVKKDGKEITTEQMEEIGLEFDVEEVLLIEEDGTKKFELICDSKSLSTLEGHLSKGGFSILQSEVEYRAVHPIDCPEAESQKIQKLYEMLQEDEQVRQIFDNITPDE</sequence>
<dbReference type="Gene3D" id="3.30.70.980">
    <property type="match status" value="2"/>
</dbReference>
<dbReference type="HOGENOM" id="CLU_062974_3_0_1"/>
<dbReference type="OrthoDB" id="2017544at2759"/>
<organism evidence="6">
    <name type="scientific">Caenorhabditis brenneri</name>
    <name type="common">Nematode worm</name>
    <dbReference type="NCBI Taxonomy" id="135651"/>
    <lineage>
        <taxon>Eukaryota</taxon>
        <taxon>Metazoa</taxon>
        <taxon>Ecdysozoa</taxon>
        <taxon>Nematoda</taxon>
        <taxon>Chromadorea</taxon>
        <taxon>Rhabditida</taxon>
        <taxon>Rhabditina</taxon>
        <taxon>Rhabditomorpha</taxon>
        <taxon>Rhabditoidea</taxon>
        <taxon>Rhabditidae</taxon>
        <taxon>Peloderinae</taxon>
        <taxon>Caenorhabditis</taxon>
    </lineage>
</organism>
<evidence type="ECO:0000256" key="2">
    <source>
        <dbReference type="ARBA" id="ARBA00008724"/>
    </source>
</evidence>
<proteinExistence type="inferred from homology"/>
<dbReference type="PANTHER" id="PTHR12532:SF0">
    <property type="entry name" value="TRANSLATIONAL ACTIVATOR OF CYTOCHROME C OXIDASE 1"/>
    <property type="match status" value="1"/>
</dbReference>
<dbReference type="InterPro" id="IPR048300">
    <property type="entry name" value="TACO1_YebC-like_2nd/3rd_dom"/>
</dbReference>
<dbReference type="InterPro" id="IPR026564">
    <property type="entry name" value="Transcrip_reg_TACO1-like_dom3"/>
</dbReference>
<dbReference type="Proteomes" id="UP000008068">
    <property type="component" value="Unassembled WGS sequence"/>
</dbReference>
<dbReference type="FunFam" id="3.30.70.980:FF:000033">
    <property type="entry name" value="Translational Activator of Cytochrome c Oxidase"/>
    <property type="match status" value="1"/>
</dbReference>
<keyword evidence="6" id="KW-1185">Reference proteome</keyword>
<comment type="similarity">
    <text evidence="2">Belongs to the TACO1 family.</text>
</comment>
<evidence type="ECO:0000256" key="1">
    <source>
        <dbReference type="ARBA" id="ARBA00004173"/>
    </source>
</evidence>
<feature type="domain" description="TACO1/YebC-like second and third" evidence="3">
    <location>
        <begin position="120"/>
        <end position="282"/>
    </location>
</feature>
<feature type="domain" description="TACO1/YebC-like N-terminal" evidence="4">
    <location>
        <begin position="45"/>
        <end position="115"/>
    </location>
</feature>
<dbReference type="InterPro" id="IPR049083">
    <property type="entry name" value="TACO1_YebC_N"/>
</dbReference>
<dbReference type="STRING" id="135651.G0MYP0"/>
<protein>
    <recommendedName>
        <fullName evidence="7">Transcriptional regulatory protein</fullName>
    </recommendedName>
</protein>
<dbReference type="InterPro" id="IPR002876">
    <property type="entry name" value="Transcrip_reg_TACO1-like"/>
</dbReference>
<gene>
    <name evidence="5" type="ORF">CAEBREN_18531</name>
</gene>
<dbReference type="FunFam" id="1.10.10.200:FF:000002">
    <property type="entry name" value="Probable transcriptional regulatory protein CLM62_37755"/>
    <property type="match status" value="1"/>
</dbReference>